<sequence>MPVQPKNIYSPHTMRRITGLIASLLLSAAQRINKQAI</sequence>
<protein>
    <submittedName>
        <fullName evidence="1">Uncharacterized protein</fullName>
    </submittedName>
</protein>
<evidence type="ECO:0000313" key="2">
    <source>
        <dbReference type="Proteomes" id="UP000648482"/>
    </source>
</evidence>
<keyword evidence="2" id="KW-1185">Reference proteome</keyword>
<gene>
    <name evidence="1" type="ORF">PALI_b0173</name>
</gene>
<proteinExistence type="predicted"/>
<dbReference type="Proteomes" id="UP000648482">
    <property type="component" value="Unassembled WGS sequence"/>
</dbReference>
<name>A0ABR9E3R7_9GAMM</name>
<accession>A0ABR9E3R7</accession>
<comment type="caution">
    <text evidence="1">The sequence shown here is derived from an EMBL/GenBank/DDBJ whole genome shotgun (WGS) entry which is preliminary data.</text>
</comment>
<organism evidence="1 2">
    <name type="scientific">Pseudoalteromonas aliena SW19</name>
    <dbReference type="NCBI Taxonomy" id="1314866"/>
    <lineage>
        <taxon>Bacteria</taxon>
        <taxon>Pseudomonadati</taxon>
        <taxon>Pseudomonadota</taxon>
        <taxon>Gammaproteobacteria</taxon>
        <taxon>Alteromonadales</taxon>
        <taxon>Pseudoalteromonadaceae</taxon>
        <taxon>Pseudoalteromonas</taxon>
    </lineage>
</organism>
<reference evidence="1 2" key="1">
    <citation type="submission" date="2015-06" db="EMBL/GenBank/DDBJ databases">
        <title>Genome sequence of Pseudoalteromonas aliena.</title>
        <authorList>
            <person name="Xie B.-B."/>
            <person name="Rong J.-C."/>
            <person name="Qin Q.-L."/>
            <person name="Zhang Y.-Z."/>
        </authorList>
    </citation>
    <scope>NUCLEOTIDE SEQUENCE [LARGE SCALE GENOMIC DNA]</scope>
    <source>
        <strain evidence="1 2">SW19</strain>
    </source>
</reference>
<dbReference type="EMBL" id="AQGU01000029">
    <property type="protein sequence ID" value="MBE0361233.1"/>
    <property type="molecule type" value="Genomic_DNA"/>
</dbReference>
<evidence type="ECO:0000313" key="1">
    <source>
        <dbReference type="EMBL" id="MBE0361233.1"/>
    </source>
</evidence>